<evidence type="ECO:0000256" key="12">
    <source>
        <dbReference type="ARBA" id="ARBA00048483"/>
    </source>
</evidence>
<dbReference type="GO" id="GO:0006879">
    <property type="term" value="P:intracellular iron ion homeostasis"/>
    <property type="evidence" value="ECO:0007669"/>
    <property type="project" value="TreeGrafter"/>
</dbReference>
<feature type="transmembrane region" description="Helical" evidence="14">
    <location>
        <begin position="457"/>
        <end position="478"/>
    </location>
</feature>
<dbReference type="GO" id="GO:0052851">
    <property type="term" value="F:ferric-chelate reductase (NADPH) activity"/>
    <property type="evidence" value="ECO:0007669"/>
    <property type="project" value="UniProtKB-EC"/>
</dbReference>
<evidence type="ECO:0000256" key="8">
    <source>
        <dbReference type="ARBA" id="ARBA00022989"/>
    </source>
</evidence>
<keyword evidence="9" id="KW-0560">Oxidoreductase</keyword>
<dbReference type="GO" id="GO:0015677">
    <property type="term" value="P:copper ion import"/>
    <property type="evidence" value="ECO:0007669"/>
    <property type="project" value="TreeGrafter"/>
</dbReference>
<dbReference type="SUPFAM" id="SSF56219">
    <property type="entry name" value="DNase I-like"/>
    <property type="match status" value="1"/>
</dbReference>
<evidence type="ECO:0000256" key="4">
    <source>
        <dbReference type="ARBA" id="ARBA00022448"/>
    </source>
</evidence>
<dbReference type="EMBL" id="CP089279">
    <property type="protein sequence ID" value="USP81256.1"/>
    <property type="molecule type" value="Genomic_DNA"/>
</dbReference>
<dbReference type="SFLD" id="SFLDG01168">
    <property type="entry name" value="Ferric_reductase_subgroup_(FRE"/>
    <property type="match status" value="1"/>
</dbReference>
<evidence type="ECO:0000256" key="2">
    <source>
        <dbReference type="ARBA" id="ARBA00006278"/>
    </source>
</evidence>
<dbReference type="GO" id="GO:0006826">
    <property type="term" value="P:iron ion transport"/>
    <property type="evidence" value="ECO:0007669"/>
    <property type="project" value="TreeGrafter"/>
</dbReference>
<dbReference type="InterPro" id="IPR036691">
    <property type="entry name" value="Endo/exonu/phosph_ase_sf"/>
</dbReference>
<dbReference type="FunFam" id="3.40.50.80:FF:000067">
    <property type="entry name" value="WGS project CABT00000000 data, contig 2.6"/>
    <property type="match status" value="1"/>
</dbReference>
<feature type="transmembrane region" description="Helical" evidence="14">
    <location>
        <begin position="539"/>
        <end position="559"/>
    </location>
</feature>
<feature type="region of interest" description="Disordered" evidence="13">
    <location>
        <begin position="941"/>
        <end position="972"/>
    </location>
</feature>
<proteinExistence type="inferred from homology"/>
<evidence type="ECO:0000256" key="14">
    <source>
        <dbReference type="SAM" id="Phobius"/>
    </source>
</evidence>
<feature type="domain" description="FAD-binding FR-type" evidence="15">
    <location>
        <begin position="653"/>
        <end position="777"/>
    </location>
</feature>
<name>A0A9Q8ZFP3_CURCL</name>
<evidence type="ECO:0000256" key="6">
    <source>
        <dbReference type="ARBA" id="ARBA00022692"/>
    </source>
</evidence>
<keyword evidence="11 14" id="KW-0472">Membrane</keyword>
<keyword evidence="7" id="KW-0249">Electron transport</keyword>
<dbReference type="Pfam" id="PF01794">
    <property type="entry name" value="Ferric_reduct"/>
    <property type="match status" value="1"/>
</dbReference>
<comment type="similarity">
    <text evidence="2">Belongs to the ferric reductase (FRE) family.</text>
</comment>
<dbReference type="SUPFAM" id="SSF63380">
    <property type="entry name" value="Riboflavin synthase domain-like"/>
    <property type="match status" value="1"/>
</dbReference>
<dbReference type="SUPFAM" id="SSF52343">
    <property type="entry name" value="Ferredoxin reductase-like, C-terminal NADP-linked domain"/>
    <property type="match status" value="1"/>
</dbReference>
<keyword evidence="10" id="KW-0406">Ion transport</keyword>
<dbReference type="PANTHER" id="PTHR32361">
    <property type="entry name" value="FERRIC/CUPRIC REDUCTASE TRANSMEMBRANE COMPONENT"/>
    <property type="match status" value="1"/>
</dbReference>
<feature type="transmembrane region" description="Helical" evidence="14">
    <location>
        <begin position="784"/>
        <end position="804"/>
    </location>
</feature>
<dbReference type="AlphaFoldDB" id="A0A9Q8ZFP3"/>
<protein>
    <recommendedName>
        <fullName evidence="3">ferric-chelate reductase (NADPH)</fullName>
        <ecNumber evidence="3">1.16.1.9</ecNumber>
    </recommendedName>
</protein>
<feature type="transmembrane region" description="Helical" evidence="14">
    <location>
        <begin position="579"/>
        <end position="600"/>
    </location>
</feature>
<evidence type="ECO:0000256" key="5">
    <source>
        <dbReference type="ARBA" id="ARBA00022475"/>
    </source>
</evidence>
<dbReference type="InterPro" id="IPR013112">
    <property type="entry name" value="FAD-bd_8"/>
</dbReference>
<dbReference type="Proteomes" id="UP001056012">
    <property type="component" value="Chromosome 6"/>
</dbReference>
<organism evidence="16 17">
    <name type="scientific">Curvularia clavata</name>
    <dbReference type="NCBI Taxonomy" id="95742"/>
    <lineage>
        <taxon>Eukaryota</taxon>
        <taxon>Fungi</taxon>
        <taxon>Dikarya</taxon>
        <taxon>Ascomycota</taxon>
        <taxon>Pezizomycotina</taxon>
        <taxon>Dothideomycetes</taxon>
        <taxon>Pleosporomycetidae</taxon>
        <taxon>Pleosporales</taxon>
        <taxon>Pleosporineae</taxon>
        <taxon>Pleosporaceae</taxon>
        <taxon>Curvularia</taxon>
    </lineage>
</organism>
<evidence type="ECO:0000313" key="17">
    <source>
        <dbReference type="Proteomes" id="UP001056012"/>
    </source>
</evidence>
<dbReference type="Pfam" id="PF08022">
    <property type="entry name" value="FAD_binding_8"/>
    <property type="match status" value="1"/>
</dbReference>
<feature type="transmembrane region" description="Helical" evidence="14">
    <location>
        <begin position="607"/>
        <end position="627"/>
    </location>
</feature>
<dbReference type="InterPro" id="IPR017938">
    <property type="entry name" value="Riboflavin_synthase-like_b-brl"/>
</dbReference>
<dbReference type="Gene3D" id="3.40.50.80">
    <property type="entry name" value="Nucleotide-binding domain of ferredoxin-NADP reductase (FNR) module"/>
    <property type="match status" value="2"/>
</dbReference>
<dbReference type="GO" id="GO:0005886">
    <property type="term" value="C:plasma membrane"/>
    <property type="evidence" value="ECO:0007669"/>
    <property type="project" value="UniProtKB-SubCell"/>
</dbReference>
<evidence type="ECO:0000256" key="10">
    <source>
        <dbReference type="ARBA" id="ARBA00023065"/>
    </source>
</evidence>
<feature type="transmembrane region" description="Helical" evidence="14">
    <location>
        <begin position="498"/>
        <end position="518"/>
    </location>
</feature>
<evidence type="ECO:0000256" key="3">
    <source>
        <dbReference type="ARBA" id="ARBA00012668"/>
    </source>
</evidence>
<keyword evidence="5" id="KW-1003">Cell membrane</keyword>
<evidence type="ECO:0000259" key="15">
    <source>
        <dbReference type="PROSITE" id="PS51384"/>
    </source>
</evidence>
<gene>
    <name evidence="16" type="ORF">yc1106_08530</name>
</gene>
<dbReference type="InterPro" id="IPR017927">
    <property type="entry name" value="FAD-bd_FR_type"/>
</dbReference>
<keyword evidence="6 14" id="KW-0812">Transmembrane</keyword>
<evidence type="ECO:0000256" key="7">
    <source>
        <dbReference type="ARBA" id="ARBA00022982"/>
    </source>
</evidence>
<feature type="transmembrane region" description="Helical" evidence="14">
    <location>
        <begin position="639"/>
        <end position="657"/>
    </location>
</feature>
<comment type="catalytic activity">
    <reaction evidence="12">
        <text>2 a Fe(II)-siderophore + NADP(+) + H(+) = 2 a Fe(III)-siderophore + NADPH</text>
        <dbReference type="Rhea" id="RHEA:28795"/>
        <dbReference type="Rhea" id="RHEA-COMP:11342"/>
        <dbReference type="Rhea" id="RHEA-COMP:11344"/>
        <dbReference type="ChEBI" id="CHEBI:15378"/>
        <dbReference type="ChEBI" id="CHEBI:29033"/>
        <dbReference type="ChEBI" id="CHEBI:29034"/>
        <dbReference type="ChEBI" id="CHEBI:57783"/>
        <dbReference type="ChEBI" id="CHEBI:58349"/>
        <dbReference type="EC" id="1.16.1.9"/>
    </reaction>
</comment>
<accession>A0A9Q8ZFP3</accession>
<sequence>MLSRMRSHIQSWWQQTPLPMTAATPSFQQWYHFDQEHWIPYFINKTSQPDTENQWIGSFRLVTWNVNADAPLPKSRMSALLHVIQTTAAADVLFLQEVSRDALKTLLENSWVQKTWYTSDIDISAFGSQKFINITLVSKSWVAINDLQLGAIWRAALPSRFGRNALCCDVIFNPSSKHSAGKRSLRIRLINVHLDSLPINPSLRPQQLTICTSYLLGAGRGVIAGDFNPLLREDEDLSLPAGPGRLTVEFRLLLAEVIYETNTTPIIANTRYDSKMPALREALVARTGMAMEQLGVIVSHAERDVVQSVSTLFRRINIPFNSTSPAGLIQANTVDPWSKSGKYALAYVYFCIPLLVIAALMRYYHLFTDKIRTALHQEEVLQSSKTSSPATDYELSVLDTDKSTMKFFPREGPLPSVPKQQSSVSSVSPINNMVAFFRFIFYRPTPQIQIKKGWRPIVFPSLAICVIVFLALALGILYCTLPQPLFWESIAYGSPPLAVRSGMMAVALMPWIVALAMKANLISMVTGISHERLNVLHRWAAYICLLLSILHTVPFYITPVWEKGARASFQQLFQQREGMYIYGTGIAALVPLCFLCTHSIAPLRHRIYELFVALHVPVSIVFLGMMFWHCNNYLTSWHYLLSTLAIWITSYFMRLFYLNWTRPGRLSWLIGDEAAVTLMPENAIKVTIPTQMTWRPGQYVYLRMPGISVFENHPFTIASLCSEDFPSEYGEGYRDMVLVFRPFGGFTRKVLENALDHGPWHTYRAFIDGPYGGMQRRIEAFDDVVLIAGGSGITAIVSQLLSLIKKMRDGKAVTRKIHVIWALKRPETMEWFKEELRICREFAPPETVECQFYITAAKRNPAGGLVSAKTPTRPVSLYFHDKVNDAFQNIAEHRLSGISSKRHSALIRDEAQGDPEKEYELRRENEDNITALPQAHLLPVNRGHLAPPRPGYNNGRNSAESANSSNPDVIAPAPRGLAARRQDRNLSLDISQAISAGSGAIAPSIVHNPVETTQGFDFGFPSTPTEFQKNLMRFAFLPAAVKKKDGWSTEYGRPDIPYLLKGLSRNFGRRTCVFVCGPPAMRISVSETVAQLQRSVWSDSGRDEIFLHAENYAL</sequence>
<evidence type="ECO:0000256" key="9">
    <source>
        <dbReference type="ARBA" id="ARBA00023002"/>
    </source>
</evidence>
<dbReference type="Pfam" id="PF08030">
    <property type="entry name" value="NAD_binding_6"/>
    <property type="match status" value="1"/>
</dbReference>
<evidence type="ECO:0000313" key="16">
    <source>
        <dbReference type="EMBL" id="USP81256.1"/>
    </source>
</evidence>
<dbReference type="EC" id="1.16.1.9" evidence="3"/>
<dbReference type="VEuPathDB" id="FungiDB:yc1106_08530"/>
<comment type="subcellular location">
    <subcellularLocation>
        <location evidence="1">Cell membrane</location>
        <topology evidence="1">Multi-pass membrane protein</topology>
    </subcellularLocation>
</comment>
<feature type="compositionally biased region" description="Polar residues" evidence="13">
    <location>
        <begin position="954"/>
        <end position="967"/>
    </location>
</feature>
<dbReference type="CDD" id="cd06186">
    <property type="entry name" value="NOX_Duox_like_FAD_NADP"/>
    <property type="match status" value="1"/>
</dbReference>
<evidence type="ECO:0000256" key="11">
    <source>
        <dbReference type="ARBA" id="ARBA00023136"/>
    </source>
</evidence>
<dbReference type="PROSITE" id="PS51384">
    <property type="entry name" value="FAD_FR"/>
    <property type="match status" value="1"/>
</dbReference>
<reference evidence="16" key="1">
    <citation type="submission" date="2021-12" db="EMBL/GenBank/DDBJ databases">
        <title>Curvularia clavata genome.</title>
        <authorList>
            <person name="Cao Y."/>
        </authorList>
    </citation>
    <scope>NUCLEOTIDE SEQUENCE</scope>
    <source>
        <strain evidence="16">Yc1106</strain>
    </source>
</reference>
<dbReference type="InterPro" id="IPR013121">
    <property type="entry name" value="Fe_red_NAD-bd_6"/>
</dbReference>
<dbReference type="PANTHER" id="PTHR32361:SF23">
    <property type="entry name" value="FERRIC-CHELATE REDUCTASE"/>
    <property type="match status" value="1"/>
</dbReference>
<dbReference type="SFLD" id="SFLDS00052">
    <property type="entry name" value="Ferric_Reductase_Domain"/>
    <property type="match status" value="1"/>
</dbReference>
<dbReference type="InterPro" id="IPR013130">
    <property type="entry name" value="Fe3_Rdtase_TM_dom"/>
</dbReference>
<keyword evidence="17" id="KW-1185">Reference proteome</keyword>
<keyword evidence="8 14" id="KW-1133">Transmembrane helix</keyword>
<evidence type="ECO:0000256" key="1">
    <source>
        <dbReference type="ARBA" id="ARBA00004651"/>
    </source>
</evidence>
<keyword evidence="4" id="KW-0813">Transport</keyword>
<dbReference type="Gene3D" id="3.60.10.10">
    <property type="entry name" value="Endonuclease/exonuclease/phosphatase"/>
    <property type="match status" value="1"/>
</dbReference>
<dbReference type="InterPro" id="IPR051410">
    <property type="entry name" value="Ferric/Cupric_Reductase"/>
</dbReference>
<dbReference type="InterPro" id="IPR039261">
    <property type="entry name" value="FNR_nucleotide-bd"/>
</dbReference>
<feature type="transmembrane region" description="Helical" evidence="14">
    <location>
        <begin position="344"/>
        <end position="364"/>
    </location>
</feature>
<dbReference type="OrthoDB" id="167398at2759"/>
<evidence type="ECO:0000256" key="13">
    <source>
        <dbReference type="SAM" id="MobiDB-lite"/>
    </source>
</evidence>